<name>A0A200RBS2_MACCD</name>
<evidence type="ECO:0000256" key="3">
    <source>
        <dbReference type="ARBA" id="ARBA00022622"/>
    </source>
</evidence>
<dbReference type="STRING" id="56857.A0A200RBS2"/>
<dbReference type="Gene3D" id="1.20.58.1040">
    <property type="match status" value="2"/>
</dbReference>
<evidence type="ECO:0000256" key="2">
    <source>
        <dbReference type="ARBA" id="ARBA00022475"/>
    </source>
</evidence>
<evidence type="ECO:0000256" key="8">
    <source>
        <dbReference type="SAM" id="SignalP"/>
    </source>
</evidence>
<keyword evidence="3" id="KW-0336">GPI-anchor</keyword>
<keyword evidence="11" id="KW-1185">Reference proteome</keyword>
<protein>
    <submittedName>
        <fullName evidence="10">X8</fullName>
    </submittedName>
</protein>
<dbReference type="FunFam" id="1.20.58.1040:FF:000001">
    <property type="entry name" value="Glucan endo-1,3-beta-glucosidase 4"/>
    <property type="match status" value="2"/>
</dbReference>
<accession>A0A200RBS2</accession>
<dbReference type="InterPro" id="IPR012946">
    <property type="entry name" value="X8"/>
</dbReference>
<sequence>MSPVLLRLLLALLLFMVIPKNSDAAGEELGKQWCIADEQTSDKDLQDALDWACRQGNDICSNIGEGKSCYLPNTLKDHASYAFNAYYQKFKKQGGSCYFHGAAMINELDPNQTHEMPRWCSQNDAMHVHPENCNTNADEELGKQWCIADPQTPDDILLGALNYACGKGGADCSKIQEGQPCYYPNTLLDHASYAFNDYYQKSKKTDGSCYFYGAGMIDEHDPSHDSCTFEFIPFVATRQIHSFESKINEQIKLGEASIQMFGNVTHWHTLILTMTADVIQATHEKCMKWGMDDYMSKPFGEEQLYSAVMCFFESV</sequence>
<comment type="caution">
    <text evidence="10">The sequence shown here is derived from an EMBL/GenBank/DDBJ whole genome shotgun (WGS) entry which is preliminary data.</text>
</comment>
<evidence type="ECO:0000256" key="5">
    <source>
        <dbReference type="ARBA" id="ARBA00023136"/>
    </source>
</evidence>
<feature type="domain" description="X8" evidence="9">
    <location>
        <begin position="32"/>
        <end position="122"/>
    </location>
</feature>
<feature type="signal peptide" evidence="8">
    <location>
        <begin position="1"/>
        <end position="24"/>
    </location>
</feature>
<dbReference type="Gene3D" id="3.40.50.2300">
    <property type="match status" value="1"/>
</dbReference>
<dbReference type="EMBL" id="MVGT01000146">
    <property type="protein sequence ID" value="OVA20168.1"/>
    <property type="molecule type" value="Genomic_DNA"/>
</dbReference>
<reference evidence="10 11" key="1">
    <citation type="journal article" date="2017" name="Mol. Plant">
        <title>The Genome of Medicinal Plant Macleaya cordata Provides New Insights into Benzylisoquinoline Alkaloids Metabolism.</title>
        <authorList>
            <person name="Liu X."/>
            <person name="Liu Y."/>
            <person name="Huang P."/>
            <person name="Ma Y."/>
            <person name="Qing Z."/>
            <person name="Tang Q."/>
            <person name="Cao H."/>
            <person name="Cheng P."/>
            <person name="Zheng Y."/>
            <person name="Yuan Z."/>
            <person name="Zhou Y."/>
            <person name="Liu J."/>
            <person name="Tang Z."/>
            <person name="Zhuo Y."/>
            <person name="Zhang Y."/>
            <person name="Yu L."/>
            <person name="Huang J."/>
            <person name="Yang P."/>
            <person name="Peng Q."/>
            <person name="Zhang J."/>
            <person name="Jiang W."/>
            <person name="Zhang Z."/>
            <person name="Lin K."/>
            <person name="Ro D.K."/>
            <person name="Chen X."/>
            <person name="Xiong X."/>
            <person name="Shang Y."/>
            <person name="Huang S."/>
            <person name="Zeng J."/>
        </authorList>
    </citation>
    <scope>NUCLEOTIDE SEQUENCE [LARGE SCALE GENOMIC DNA]</scope>
    <source>
        <strain evidence="11">cv. BLH2017</strain>
        <tissue evidence="10">Root</tissue>
    </source>
</reference>
<dbReference type="Proteomes" id="UP000195402">
    <property type="component" value="Unassembled WGS sequence"/>
</dbReference>
<dbReference type="PANTHER" id="PTHR31044:SF35">
    <property type="entry name" value="GLUCAN ENDO-1,3-BETA-GLUCOSIDASE 4-LIKE"/>
    <property type="match status" value="1"/>
</dbReference>
<keyword evidence="2" id="KW-1003">Cell membrane</keyword>
<dbReference type="SMART" id="SM00768">
    <property type="entry name" value="X8"/>
    <property type="match status" value="2"/>
</dbReference>
<dbReference type="AlphaFoldDB" id="A0A200RBS2"/>
<evidence type="ECO:0000256" key="6">
    <source>
        <dbReference type="ARBA" id="ARBA00023157"/>
    </source>
</evidence>
<dbReference type="OrthoDB" id="1104440at2759"/>
<keyword evidence="7" id="KW-0325">Glycoprotein</keyword>
<dbReference type="GO" id="GO:0005886">
    <property type="term" value="C:plasma membrane"/>
    <property type="evidence" value="ECO:0007669"/>
    <property type="project" value="UniProtKB-SubCell"/>
</dbReference>
<dbReference type="InterPro" id="IPR011006">
    <property type="entry name" value="CheY-like_superfamily"/>
</dbReference>
<keyword evidence="3" id="KW-0449">Lipoprotein</keyword>
<feature type="chain" id="PRO_5012284171" evidence="8">
    <location>
        <begin position="25"/>
        <end position="315"/>
    </location>
</feature>
<keyword evidence="4 8" id="KW-0732">Signal</keyword>
<dbReference type="Pfam" id="PF07983">
    <property type="entry name" value="X8"/>
    <property type="match status" value="2"/>
</dbReference>
<feature type="domain" description="X8" evidence="9">
    <location>
        <begin position="144"/>
        <end position="229"/>
    </location>
</feature>
<evidence type="ECO:0000313" key="11">
    <source>
        <dbReference type="Proteomes" id="UP000195402"/>
    </source>
</evidence>
<dbReference type="OMA" id="VAMNNIP"/>
<dbReference type="PANTHER" id="PTHR31044">
    <property type="entry name" value="BETA-1,3 GLUCANASE"/>
    <property type="match status" value="1"/>
</dbReference>
<evidence type="ECO:0000256" key="1">
    <source>
        <dbReference type="ARBA" id="ARBA00004609"/>
    </source>
</evidence>
<dbReference type="InterPro" id="IPR044788">
    <property type="entry name" value="X8_dom_prot"/>
</dbReference>
<comment type="subcellular location">
    <subcellularLocation>
        <location evidence="1">Cell membrane</location>
        <topology evidence="1">Lipid-anchor</topology>
        <topology evidence="1">GPI-anchor</topology>
    </subcellularLocation>
</comment>
<evidence type="ECO:0000256" key="4">
    <source>
        <dbReference type="ARBA" id="ARBA00022729"/>
    </source>
</evidence>
<evidence type="ECO:0000256" key="7">
    <source>
        <dbReference type="ARBA" id="ARBA00023180"/>
    </source>
</evidence>
<evidence type="ECO:0000313" key="10">
    <source>
        <dbReference type="EMBL" id="OVA20168.1"/>
    </source>
</evidence>
<dbReference type="GO" id="GO:0009506">
    <property type="term" value="C:plasmodesma"/>
    <property type="evidence" value="ECO:0007669"/>
    <property type="project" value="UniProtKB-ARBA"/>
</dbReference>
<dbReference type="GO" id="GO:0098552">
    <property type="term" value="C:side of membrane"/>
    <property type="evidence" value="ECO:0007669"/>
    <property type="project" value="UniProtKB-KW"/>
</dbReference>
<evidence type="ECO:0000259" key="9">
    <source>
        <dbReference type="SMART" id="SM00768"/>
    </source>
</evidence>
<organism evidence="10 11">
    <name type="scientific">Macleaya cordata</name>
    <name type="common">Five-seeded plume-poppy</name>
    <name type="synonym">Bocconia cordata</name>
    <dbReference type="NCBI Taxonomy" id="56857"/>
    <lineage>
        <taxon>Eukaryota</taxon>
        <taxon>Viridiplantae</taxon>
        <taxon>Streptophyta</taxon>
        <taxon>Embryophyta</taxon>
        <taxon>Tracheophyta</taxon>
        <taxon>Spermatophyta</taxon>
        <taxon>Magnoliopsida</taxon>
        <taxon>Ranunculales</taxon>
        <taxon>Papaveraceae</taxon>
        <taxon>Papaveroideae</taxon>
        <taxon>Macleaya</taxon>
    </lineage>
</organism>
<dbReference type="SUPFAM" id="SSF52172">
    <property type="entry name" value="CheY-like"/>
    <property type="match status" value="1"/>
</dbReference>
<dbReference type="InParanoid" id="A0A200RBS2"/>
<keyword evidence="6" id="KW-1015">Disulfide bond</keyword>
<proteinExistence type="predicted"/>
<gene>
    <name evidence="10" type="ORF">BVC80_1663g65</name>
</gene>
<keyword evidence="5" id="KW-0472">Membrane</keyword>